<organism evidence="1 2">
    <name type="scientific">Candidatus Accumulibacter vicinus</name>
    <dbReference type="NCBI Taxonomy" id="2954382"/>
    <lineage>
        <taxon>Bacteria</taxon>
        <taxon>Pseudomonadati</taxon>
        <taxon>Pseudomonadota</taxon>
        <taxon>Betaproteobacteria</taxon>
        <taxon>Candidatus Accumulibacter</taxon>
    </lineage>
</organism>
<sequence>MAIQRQFVGRNTRQTIGVGNALPNLPSIAGGYPDISASNGFPFVQAGNPDQGVFLRASEM</sequence>
<accession>A0A084Y441</accession>
<name>A0A084Y441_9PROT</name>
<dbReference type="Proteomes" id="UP000019812">
    <property type="component" value="Unassembled WGS sequence"/>
</dbReference>
<dbReference type="EMBL" id="JDSS02000015">
    <property type="protein sequence ID" value="KFB69485.1"/>
    <property type="molecule type" value="Genomic_DNA"/>
</dbReference>
<dbReference type="AlphaFoldDB" id="A0A084Y441"/>
<evidence type="ECO:0000313" key="2">
    <source>
        <dbReference type="Proteomes" id="UP000019812"/>
    </source>
</evidence>
<comment type="caution">
    <text evidence="1">The sequence shown here is derived from an EMBL/GenBank/DDBJ whole genome shotgun (WGS) entry which is preliminary data.</text>
</comment>
<protein>
    <submittedName>
        <fullName evidence="1">Uncharacterized protein</fullName>
    </submittedName>
</protein>
<evidence type="ECO:0000313" key="1">
    <source>
        <dbReference type="EMBL" id="KFB69485.1"/>
    </source>
</evidence>
<reference evidence="1 2" key="1">
    <citation type="submission" date="2014-07" db="EMBL/GenBank/DDBJ databases">
        <title>Expanding our view of genomic diversity in Candidatus Accumulibacter clades.</title>
        <authorList>
            <person name="Skennerton C.T."/>
            <person name="Barr J.J."/>
            <person name="Slater F.R."/>
            <person name="Bond P.L."/>
            <person name="Tyson G.W."/>
        </authorList>
    </citation>
    <scope>NUCLEOTIDE SEQUENCE [LARGE SCALE GENOMIC DNA]</scope>
    <source>
        <strain evidence="2">SK-01</strain>
    </source>
</reference>
<gene>
    <name evidence="1" type="ORF">CAPSK01_000960</name>
</gene>
<proteinExistence type="predicted"/>